<feature type="domain" description="THIF-type NAD/FAD binding fold" evidence="1">
    <location>
        <begin position="173"/>
        <end position="401"/>
    </location>
</feature>
<dbReference type="Gene3D" id="3.40.50.720">
    <property type="entry name" value="NAD(P)-binding Rossmann-like Domain"/>
    <property type="match status" value="1"/>
</dbReference>
<dbReference type="OrthoDB" id="2746358at2"/>
<dbReference type="GO" id="GO:0008641">
    <property type="term" value="F:ubiquitin-like modifier activating enzyme activity"/>
    <property type="evidence" value="ECO:0007669"/>
    <property type="project" value="InterPro"/>
</dbReference>
<keyword evidence="2" id="KW-0808">Transferase</keyword>
<keyword evidence="2" id="KW-0548">Nucleotidyltransferase</keyword>
<dbReference type="SUPFAM" id="SSF69572">
    <property type="entry name" value="Activating enzymes of the ubiquitin-like proteins"/>
    <property type="match status" value="1"/>
</dbReference>
<dbReference type="InterPro" id="IPR035985">
    <property type="entry name" value="Ubiquitin-activating_enz"/>
</dbReference>
<evidence type="ECO:0000313" key="3">
    <source>
        <dbReference type="Proteomes" id="UP000199214"/>
    </source>
</evidence>
<dbReference type="CDD" id="cd01483">
    <property type="entry name" value="E1_enzyme_family"/>
    <property type="match status" value="1"/>
</dbReference>
<organism evidence="2 3">
    <name type="scientific">Sphingomonas palmae</name>
    <dbReference type="NCBI Taxonomy" id="1855283"/>
    <lineage>
        <taxon>Bacteria</taxon>
        <taxon>Pseudomonadati</taxon>
        <taxon>Pseudomonadota</taxon>
        <taxon>Alphaproteobacteria</taxon>
        <taxon>Sphingomonadales</taxon>
        <taxon>Sphingomonadaceae</taxon>
        <taxon>Sphingomonas</taxon>
    </lineage>
</organism>
<dbReference type="Pfam" id="PF00899">
    <property type="entry name" value="ThiF"/>
    <property type="match status" value="1"/>
</dbReference>
<dbReference type="EMBL" id="FNZZ01000009">
    <property type="protein sequence ID" value="SEM04437.1"/>
    <property type="molecule type" value="Genomic_DNA"/>
</dbReference>
<gene>
    <name evidence="2" type="ORF">SAMN05216382_3171</name>
</gene>
<dbReference type="InterPro" id="IPR000594">
    <property type="entry name" value="ThiF_NAD_FAD-bd"/>
</dbReference>
<evidence type="ECO:0000313" key="2">
    <source>
        <dbReference type="EMBL" id="SEM04437.1"/>
    </source>
</evidence>
<proteinExistence type="predicted"/>
<accession>A0A1H7V6T2</accession>
<dbReference type="STRING" id="1855283.SAMN05216382_3171"/>
<dbReference type="PANTHER" id="PTHR43267">
    <property type="entry name" value="TRNA THREONYLCARBAMOYLADENOSINE DEHYDRATASE"/>
    <property type="match status" value="1"/>
</dbReference>
<dbReference type="GO" id="GO:0061504">
    <property type="term" value="P:cyclic threonylcarbamoyladenosine biosynthetic process"/>
    <property type="evidence" value="ECO:0007669"/>
    <property type="project" value="TreeGrafter"/>
</dbReference>
<sequence length="453" mass="49511">MTGFSLVLQQRHTSALHQTLLSESTNGAPCLVLFGTNDIASDPWDRQRRLRLLSYELVGDQTSAASITEAIARCKAENLTLGVARSQLTDSPAGTAEIDEDDRGLLKHLRQELGASVQLVSLRIDADGWSARLWPDTRSAIAADYITVLGDGLTLYGAHKRESADFLARQDLAFGPKLGRYLRGLRVGVVGCGATGSATAMLLARLGVGQLALFDDDIVDVTNLNRLHGARRADADAMRSKVDVLTREITELGLGVRTVPFRGWIGDPAARDALKACDVVFGCTDDHDGRLLLNRFAYFYLVPVIDMGLAIRPAEHGRIAELGGRVTVLAPTGQCLICRRVVDAEIARDEALKRVSPEEFERRKREAYVRGGGEPAPAVVTFTTATACMAVDELIQGLTDFRGSGWRWHGVRRFDLLADRRPGAEQDEHCPVCSNADYWGRGDMQPFLDRTGQ</sequence>
<dbReference type="PANTHER" id="PTHR43267:SF1">
    <property type="entry name" value="TRNA THREONYLCARBAMOYLADENOSINE DEHYDRATASE"/>
    <property type="match status" value="1"/>
</dbReference>
<dbReference type="RefSeq" id="WP_093008084.1">
    <property type="nucleotide sequence ID" value="NZ_FNZZ01000009.1"/>
</dbReference>
<dbReference type="Proteomes" id="UP000199214">
    <property type="component" value="Unassembled WGS sequence"/>
</dbReference>
<evidence type="ECO:0000259" key="1">
    <source>
        <dbReference type="Pfam" id="PF00899"/>
    </source>
</evidence>
<name>A0A1H7V6T2_9SPHN</name>
<dbReference type="InterPro" id="IPR045886">
    <property type="entry name" value="ThiF/MoeB/HesA"/>
</dbReference>
<dbReference type="GO" id="GO:0016779">
    <property type="term" value="F:nucleotidyltransferase activity"/>
    <property type="evidence" value="ECO:0007669"/>
    <property type="project" value="UniProtKB-KW"/>
</dbReference>
<dbReference type="AlphaFoldDB" id="A0A1H7V6T2"/>
<keyword evidence="3" id="KW-1185">Reference proteome</keyword>
<protein>
    <submittedName>
        <fullName evidence="2">Molybdopterin or thiamine biosynthesis adenylyltransferase</fullName>
    </submittedName>
</protein>
<dbReference type="GO" id="GO:0061503">
    <property type="term" value="F:tRNA threonylcarbamoyladenosine dehydratase"/>
    <property type="evidence" value="ECO:0007669"/>
    <property type="project" value="TreeGrafter"/>
</dbReference>
<reference evidence="3" key="1">
    <citation type="submission" date="2016-10" db="EMBL/GenBank/DDBJ databases">
        <authorList>
            <person name="Varghese N."/>
            <person name="Submissions S."/>
        </authorList>
    </citation>
    <scope>NUCLEOTIDE SEQUENCE [LARGE SCALE GENOMIC DNA]</scope>
    <source>
        <strain evidence="3">JS21-1</strain>
    </source>
</reference>